<dbReference type="Proteomes" id="UP001370100">
    <property type="component" value="Unassembled WGS sequence"/>
</dbReference>
<accession>A0ABU8NDU3</accession>
<evidence type="ECO:0000313" key="1">
    <source>
        <dbReference type="EMBL" id="MEJ2890562.1"/>
    </source>
</evidence>
<dbReference type="RefSeq" id="WP_337718761.1">
    <property type="nucleotide sequence ID" value="NZ_JBBEGL010000014.1"/>
</dbReference>
<protein>
    <recommendedName>
        <fullName evidence="3">MarR family transcriptional regulator</fullName>
    </recommendedName>
</protein>
<keyword evidence="2" id="KW-1185">Reference proteome</keyword>
<comment type="caution">
    <text evidence="1">The sequence shown here is derived from an EMBL/GenBank/DDBJ whole genome shotgun (WGS) entry which is preliminary data.</text>
</comment>
<proteinExistence type="predicted"/>
<dbReference type="EMBL" id="JBBEGL010000014">
    <property type="protein sequence ID" value="MEJ2890562.1"/>
    <property type="molecule type" value="Genomic_DNA"/>
</dbReference>
<reference evidence="1 2" key="1">
    <citation type="submission" date="2024-03" db="EMBL/GenBank/DDBJ databases">
        <title>Actinomycetospora sp. OC33-EN06, a novel actinomycete isolated from wild orchid (Aerides multiflora).</title>
        <authorList>
            <person name="Suriyachadkun C."/>
        </authorList>
    </citation>
    <scope>NUCLEOTIDE SEQUENCE [LARGE SCALE GENOMIC DNA]</scope>
    <source>
        <strain evidence="1 2">OC33-EN06</strain>
    </source>
</reference>
<name>A0ABU8NDU3_9PSEU</name>
<sequence>MLDPDQLTLHTLTLRQLATAAQISEINGQAEDAVAPALDQAVTDGLVLSARGAYMITPAGRARLDEVYPAAFAEIRASSDVAAAMDSFESGVNRQVLELTTEWQTVQVDGTPTPNDHGDPEYDARVLDRLGRVLEKTRKVLGPLAAADPLVERFTDRLDAALTRAEGGETDYVSGVRVDSVHTVWFQMHEHVLRLTGRERPE</sequence>
<organism evidence="1 2">
    <name type="scientific">Actinomycetospora aeridis</name>
    <dbReference type="NCBI Taxonomy" id="3129231"/>
    <lineage>
        <taxon>Bacteria</taxon>
        <taxon>Bacillati</taxon>
        <taxon>Actinomycetota</taxon>
        <taxon>Actinomycetes</taxon>
        <taxon>Pseudonocardiales</taxon>
        <taxon>Pseudonocardiaceae</taxon>
        <taxon>Actinomycetospora</taxon>
    </lineage>
</organism>
<evidence type="ECO:0000313" key="2">
    <source>
        <dbReference type="Proteomes" id="UP001370100"/>
    </source>
</evidence>
<gene>
    <name evidence="1" type="ORF">WCD41_29170</name>
</gene>
<evidence type="ECO:0008006" key="3">
    <source>
        <dbReference type="Google" id="ProtNLM"/>
    </source>
</evidence>